<dbReference type="InterPro" id="IPR003591">
    <property type="entry name" value="Leu-rich_rpt_typical-subtyp"/>
</dbReference>
<keyword evidence="6" id="KW-0418">Kinase</keyword>
<dbReference type="eggNOG" id="KOG0619">
    <property type="taxonomic scope" value="Eukaryota"/>
</dbReference>
<dbReference type="OrthoDB" id="676979at2759"/>
<dbReference type="Pfam" id="PF07714">
    <property type="entry name" value="PK_Tyr_Ser-Thr"/>
    <property type="match status" value="1"/>
</dbReference>
<dbReference type="GeneID" id="16071464"/>
<keyword evidence="4" id="KW-0472">Membrane</keyword>
<dbReference type="Pfam" id="PF13855">
    <property type="entry name" value="LRR_8"/>
    <property type="match status" value="2"/>
</dbReference>
<keyword evidence="1" id="KW-0433">Leucine-rich repeat</keyword>
<dbReference type="PROSITE" id="PS50011">
    <property type="entry name" value="PROTEIN_KINASE_DOM"/>
    <property type="match status" value="1"/>
</dbReference>
<sequence length="1286" mass="143303">MTEQLRRTHIKASKACTDVSQVFQSTFEDRSGEKEHTVHQNDRDVGAHQLVTLPNTTDTNKTDSRIHLEDQDIYQHRDTMTHAPSQGHSDNLLTPSLHTRHRRRREEMDSLSTVECTLGDLAFSACDVPQVEFQLKVTFPPEQLLPPACTNENIQFCRNGEFCERIRNYAVHVLIREGVDMSQFQCLLDQPIWDRVHSMEVIGLPQEEVPLDLIFTTMTSLAELTLYRGALTSFTAPEEDSTYAQLHTLNVSDNALTDLSNVVKRLPNLEMLVAEDNPLSSLPAGSFGATPNMKTLDLTNCGLTSIEAAAFRPLGQLLVLELDQNQLTSIQSTLLTPLTNLNTLLLDGNPLVTLPDDTLSKQTQLQVLSLQRTPLASFPENLFAATSVLERLQLDHCRLTTLPPKIFSNLSALKALHLAYNLLEQLHRNTFQGLTQLELVFLQGNALTAVVSGTFDGLIALQVLNLDQNQISQLPQTLLADSPQLQHFSLANNNVPMLPLTVLHSAAELKRLHAPNNRITQLDLSRLSKLTFVYMNGNPIRNLSGVHHLIEVETFSINGHELHEVRLEHFVNKPKLVTLQIAAGSVQSQARLVSPVINSEEEKVAIQENFQHLTTLDLRNLEVDDLSPFLLATLQSFGMGWPRMEDGDLLHSIVESLASNVQEFFLTRTLLTNVTLPAGRTFEAVHLELNEQMLSVDIDSNVEYLNVSYCPRLTRLVAQKVDTLDISGTRIPLSDKMCATQGRSRLFARGLLSGTIARDDLVIRDMLRRCMEQASVIDLSGNRQLRSLMAVRVGTQETLGVSSTALTTIGGDEIPVRDTIPILAMQNAPIACNLQLQSLRALRSQAELPTTEVIFSHICACASGFHHSKGECHRTKSPVLGIALGSVFAVLPVCIFYLTRLCYRRRVRHLRSQRDLGQALLDEREAEVIALRSVWQIKFDQVRLIRRLASGAYGVVFKAEWDSIIVAVKVLKQPSVDFFDDGMEAEFEKEVEFLQRTRHQHVVRFFGAGQTPENTPFMVLEFVPLGSLKDLLKRDFEELLADYANQMTQSEEGGDDNFAEAAPLVNEEEEHELVVVTTSSASAEDVDVASVWELKRRLAHDIASGMAFIHSLDQMHRDLKSGNVLVSSKLRAKISDFGTIRQRLSAETTRTEAPADMAYSQHVGAQTLGLTLTAGVGTPLYMAPEVLVGSVYGRKADVFSFGVLMWEIANQKVPDLIAQEVPGFRGPMFTKLLDLLNDGKRLVYPAPSETTSALAAPEWYRALSLECMSQVPSHRPTFQELRTALL</sequence>
<dbReference type="SUPFAM" id="SSF52058">
    <property type="entry name" value="L domain-like"/>
    <property type="match status" value="2"/>
</dbReference>
<dbReference type="SUPFAM" id="SSF56112">
    <property type="entry name" value="Protein kinase-like (PK-like)"/>
    <property type="match status" value="1"/>
</dbReference>
<organism evidence="7">
    <name type="scientific">Salpingoeca rosetta (strain ATCC 50818 / BSB-021)</name>
    <dbReference type="NCBI Taxonomy" id="946362"/>
    <lineage>
        <taxon>Eukaryota</taxon>
        <taxon>Choanoflagellata</taxon>
        <taxon>Craspedida</taxon>
        <taxon>Salpingoecidae</taxon>
        <taxon>Salpingoeca</taxon>
    </lineage>
</organism>
<evidence type="ECO:0000313" key="6">
    <source>
        <dbReference type="EMBL" id="EGD77061.1"/>
    </source>
</evidence>
<dbReference type="SMART" id="SM00220">
    <property type="entry name" value="S_TKc"/>
    <property type="match status" value="1"/>
</dbReference>
<dbReference type="STRING" id="946362.F2UIL2"/>
<evidence type="ECO:0000256" key="2">
    <source>
        <dbReference type="ARBA" id="ARBA00022737"/>
    </source>
</evidence>
<dbReference type="KEGG" id="sre:PTSG_07401"/>
<dbReference type="Gene3D" id="1.10.510.10">
    <property type="entry name" value="Transferase(Phosphotransferase) domain 1"/>
    <property type="match status" value="2"/>
</dbReference>
<evidence type="ECO:0000256" key="1">
    <source>
        <dbReference type="ARBA" id="ARBA00022614"/>
    </source>
</evidence>
<proteinExistence type="predicted"/>
<dbReference type="InterPro" id="IPR050333">
    <property type="entry name" value="SLRP"/>
</dbReference>
<dbReference type="Gene3D" id="3.80.10.10">
    <property type="entry name" value="Ribonuclease Inhibitor"/>
    <property type="match status" value="3"/>
</dbReference>
<dbReference type="PANTHER" id="PTHR45712:SF22">
    <property type="entry name" value="INSULIN-LIKE GROWTH FACTOR-BINDING PROTEIN COMPLEX ACID LABILE SUBUNIT"/>
    <property type="match status" value="1"/>
</dbReference>
<dbReference type="EMBL" id="GL832976">
    <property type="protein sequence ID" value="EGD77061.1"/>
    <property type="molecule type" value="Genomic_DNA"/>
</dbReference>
<feature type="region of interest" description="Disordered" evidence="3">
    <location>
        <begin position="80"/>
        <end position="108"/>
    </location>
</feature>
<feature type="compositionally biased region" description="Polar residues" evidence="3">
    <location>
        <begin position="82"/>
        <end position="97"/>
    </location>
</feature>
<feature type="transmembrane region" description="Helical" evidence="4">
    <location>
        <begin position="879"/>
        <end position="903"/>
    </location>
</feature>
<dbReference type="PANTHER" id="PTHR45712">
    <property type="entry name" value="AGAP008170-PA"/>
    <property type="match status" value="1"/>
</dbReference>
<dbReference type="GO" id="GO:0005524">
    <property type="term" value="F:ATP binding"/>
    <property type="evidence" value="ECO:0007669"/>
    <property type="project" value="InterPro"/>
</dbReference>
<dbReference type="InterPro" id="IPR011009">
    <property type="entry name" value="Kinase-like_dom_sf"/>
</dbReference>
<keyword evidence="7" id="KW-1185">Reference proteome</keyword>
<dbReference type="InterPro" id="IPR032675">
    <property type="entry name" value="LRR_dom_sf"/>
</dbReference>
<keyword evidence="4" id="KW-0812">Transmembrane</keyword>
<dbReference type="SMART" id="SM00369">
    <property type="entry name" value="LRR_TYP"/>
    <property type="match status" value="11"/>
</dbReference>
<dbReference type="InterPro" id="IPR001611">
    <property type="entry name" value="Leu-rich_rpt"/>
</dbReference>
<name>F2UIL2_SALR5</name>
<evidence type="ECO:0000256" key="4">
    <source>
        <dbReference type="SAM" id="Phobius"/>
    </source>
</evidence>
<keyword evidence="2" id="KW-0677">Repeat</keyword>
<protein>
    <submittedName>
        <fullName evidence="6">TKL protein kinase</fullName>
    </submittedName>
</protein>
<accession>F2UIL2</accession>
<dbReference type="RefSeq" id="XP_004990901.1">
    <property type="nucleotide sequence ID" value="XM_004990844.1"/>
</dbReference>
<reference evidence="6" key="1">
    <citation type="submission" date="2009-08" db="EMBL/GenBank/DDBJ databases">
        <title>Annotation of Salpingoeca rosetta.</title>
        <authorList>
            <consortium name="The Broad Institute Genome Sequencing Platform"/>
            <person name="Russ C."/>
            <person name="Cuomo C."/>
            <person name="Burger G."/>
            <person name="Gray M.W."/>
            <person name="Holland P.W.H."/>
            <person name="King N."/>
            <person name="Lang F.B.F."/>
            <person name="Roger A.J."/>
            <person name="Ruiz-Trillo I."/>
            <person name="Young S.K."/>
            <person name="Zeng Q."/>
            <person name="Gargeya S."/>
            <person name="Alvarado L."/>
            <person name="Berlin A."/>
            <person name="Chapman S.B."/>
            <person name="Chen Z."/>
            <person name="Freedman E."/>
            <person name="Gellesch M."/>
            <person name="Goldberg J."/>
            <person name="Griggs A."/>
            <person name="Gujja S."/>
            <person name="Heilman E."/>
            <person name="Heiman D."/>
            <person name="Howarth C."/>
            <person name="Mehta T."/>
            <person name="Neiman D."/>
            <person name="Pearson M."/>
            <person name="Roberts A."/>
            <person name="Saif S."/>
            <person name="Shea T."/>
            <person name="Shenoy N."/>
            <person name="Sisk P."/>
            <person name="Stolte C."/>
            <person name="Sykes S."/>
            <person name="White J."/>
            <person name="Yandava C."/>
            <person name="Haas B."/>
            <person name="Nusbaum C."/>
            <person name="Birren B."/>
        </authorList>
    </citation>
    <scope>NUCLEOTIDE SEQUENCE [LARGE SCALE GENOMIC DNA]</scope>
    <source>
        <strain evidence="6">ATCC 50818</strain>
    </source>
</reference>
<evidence type="ECO:0000256" key="3">
    <source>
        <dbReference type="SAM" id="MobiDB-lite"/>
    </source>
</evidence>
<dbReference type="InterPro" id="IPR000719">
    <property type="entry name" value="Prot_kinase_dom"/>
</dbReference>
<keyword evidence="4" id="KW-1133">Transmembrane helix</keyword>
<gene>
    <name evidence="6" type="ORF">PTSG_07401</name>
</gene>
<dbReference type="eggNOG" id="KOG0192">
    <property type="taxonomic scope" value="Eukaryota"/>
</dbReference>
<evidence type="ECO:0000313" key="7">
    <source>
        <dbReference type="Proteomes" id="UP000007799"/>
    </source>
</evidence>
<feature type="domain" description="Protein kinase" evidence="5">
    <location>
        <begin position="942"/>
        <end position="1286"/>
    </location>
</feature>
<dbReference type="Proteomes" id="UP000007799">
    <property type="component" value="Unassembled WGS sequence"/>
</dbReference>
<dbReference type="InParanoid" id="F2UIL2"/>
<dbReference type="GO" id="GO:0004672">
    <property type="term" value="F:protein kinase activity"/>
    <property type="evidence" value="ECO:0007669"/>
    <property type="project" value="InterPro"/>
</dbReference>
<keyword evidence="6" id="KW-0808">Transferase</keyword>
<dbReference type="PROSITE" id="PS51450">
    <property type="entry name" value="LRR"/>
    <property type="match status" value="1"/>
</dbReference>
<evidence type="ECO:0000259" key="5">
    <source>
        <dbReference type="PROSITE" id="PS50011"/>
    </source>
</evidence>
<dbReference type="InterPro" id="IPR001245">
    <property type="entry name" value="Ser-Thr/Tyr_kinase_cat_dom"/>
</dbReference>
<dbReference type="FunFam" id="3.80.10.10:FF:001164">
    <property type="entry name" value="GH01279p"/>
    <property type="match status" value="1"/>
</dbReference>